<name>A0A0K2TZV1_LEPSM</name>
<feature type="region of interest" description="Disordered" evidence="1">
    <location>
        <begin position="194"/>
        <end position="264"/>
    </location>
</feature>
<evidence type="ECO:0000256" key="1">
    <source>
        <dbReference type="SAM" id="MobiDB-lite"/>
    </source>
</evidence>
<dbReference type="CDD" id="cd00201">
    <property type="entry name" value="WW"/>
    <property type="match status" value="1"/>
</dbReference>
<evidence type="ECO:0000259" key="2">
    <source>
        <dbReference type="PROSITE" id="PS50020"/>
    </source>
</evidence>
<feature type="compositionally biased region" description="Low complexity" evidence="1">
    <location>
        <begin position="511"/>
        <end position="531"/>
    </location>
</feature>
<feature type="region of interest" description="Disordered" evidence="1">
    <location>
        <begin position="363"/>
        <end position="495"/>
    </location>
</feature>
<proteinExistence type="predicted"/>
<dbReference type="SUPFAM" id="SSF51045">
    <property type="entry name" value="WW domain"/>
    <property type="match status" value="1"/>
</dbReference>
<dbReference type="EMBL" id="HACA01013989">
    <property type="protein sequence ID" value="CDW31350.1"/>
    <property type="molecule type" value="Transcribed_RNA"/>
</dbReference>
<feature type="compositionally biased region" description="Low complexity" evidence="1">
    <location>
        <begin position="60"/>
        <end position="95"/>
    </location>
</feature>
<feature type="region of interest" description="Disordered" evidence="1">
    <location>
        <begin position="1"/>
        <end position="27"/>
    </location>
</feature>
<dbReference type="Pfam" id="PF00397">
    <property type="entry name" value="WW"/>
    <property type="match status" value="1"/>
</dbReference>
<dbReference type="PANTHER" id="PTHR46697:SF1">
    <property type="entry name" value="FORMIN-BINDING PROTEIN 4"/>
    <property type="match status" value="1"/>
</dbReference>
<dbReference type="InterPro" id="IPR053076">
    <property type="entry name" value="WW_domain_protein"/>
</dbReference>
<feature type="region of interest" description="Disordered" evidence="1">
    <location>
        <begin position="58"/>
        <end position="120"/>
    </location>
</feature>
<feature type="compositionally biased region" description="Pro residues" evidence="1">
    <location>
        <begin position="422"/>
        <end position="460"/>
    </location>
</feature>
<dbReference type="SMART" id="SM00456">
    <property type="entry name" value="WW"/>
    <property type="match status" value="2"/>
</dbReference>
<dbReference type="PROSITE" id="PS50020">
    <property type="entry name" value="WW_DOMAIN_2"/>
    <property type="match status" value="1"/>
</dbReference>
<feature type="domain" description="WW" evidence="2">
    <location>
        <begin position="20"/>
        <end position="54"/>
    </location>
</feature>
<feature type="compositionally biased region" description="Acidic residues" evidence="1">
    <location>
        <begin position="13"/>
        <end position="27"/>
    </location>
</feature>
<feature type="region of interest" description="Disordered" evidence="1">
    <location>
        <begin position="508"/>
        <end position="536"/>
    </location>
</feature>
<feature type="compositionally biased region" description="Basic and acidic residues" evidence="1">
    <location>
        <begin position="248"/>
        <end position="262"/>
    </location>
</feature>
<feature type="compositionally biased region" description="Acidic residues" evidence="1">
    <location>
        <begin position="372"/>
        <end position="381"/>
    </location>
</feature>
<dbReference type="AlphaFoldDB" id="A0A0K2TZV1"/>
<organism evidence="3">
    <name type="scientific">Lepeophtheirus salmonis</name>
    <name type="common">Salmon louse</name>
    <name type="synonym">Caligus salmonis</name>
    <dbReference type="NCBI Taxonomy" id="72036"/>
    <lineage>
        <taxon>Eukaryota</taxon>
        <taxon>Metazoa</taxon>
        <taxon>Ecdysozoa</taxon>
        <taxon>Arthropoda</taxon>
        <taxon>Crustacea</taxon>
        <taxon>Multicrustacea</taxon>
        <taxon>Hexanauplia</taxon>
        <taxon>Copepoda</taxon>
        <taxon>Siphonostomatoida</taxon>
        <taxon>Caligidae</taxon>
        <taxon>Lepeophtheirus</taxon>
    </lineage>
</organism>
<dbReference type="PANTHER" id="PTHR46697">
    <property type="entry name" value="FORMIN-BINDING PROTEIN 4"/>
    <property type="match status" value="1"/>
</dbReference>
<accession>A0A0K2TZV1</accession>
<dbReference type="OrthoDB" id="8300721at2759"/>
<sequence>MPLNLVGDYGDSGGEEENPEDVGEEWQECYDDSSGYSYYWNLKTNQVLWEKPKEFVGKFKSPSSVPASVSSSSKVGRSKSLGGSSSSSSSSSSKGKSSKRSERVVYGPSPVGTEPFTPEEIAISRIRKFENDLADGIIRNINKETPLDWKESKPSSILYESSFKWNKSTLIYPTLEAKEKVKGSKNAIALIGGVYGDDEDDSNNEEEEEKEEKKVIPPPAKKRKISVTVKASQSKATPLKPVPNVFLDSDKNEESSRTESRRKSAGSLYKKSIDSVAETLCDKLETLKVADIFITPLKLLAVQIETLFAAWQSGALSSSYLQRTLTDMTKKMSTIENNEIAPPGWKTIWDSTSKTYSYENLITGEVQSDKPQEEEDEEDETGGVQEVLNKEEPEILQIDSDEENPSVPLPSKNKEEVEVLLPPLPPDPPPLKAPPPPPPLPPVEGPPPLPPLEGLPPLPPVEGQVQDMDLDEDETQGNGVPMLDKGQTPPTHMDSALSSFYKDLASIDKGSNSNSPTISPSISPIPNENCIENSPGEVEIDDKRKRKAKMSALTLKKKGVSNLVAKWNNLQEQTKHSK</sequence>
<dbReference type="InterPro" id="IPR036020">
    <property type="entry name" value="WW_dom_sf"/>
</dbReference>
<reference evidence="3" key="1">
    <citation type="submission" date="2014-05" db="EMBL/GenBank/DDBJ databases">
        <authorList>
            <person name="Chronopoulou M."/>
        </authorList>
    </citation>
    <scope>NUCLEOTIDE SEQUENCE</scope>
    <source>
        <tissue evidence="3">Whole organism</tissue>
    </source>
</reference>
<evidence type="ECO:0000313" key="3">
    <source>
        <dbReference type="EMBL" id="CDW31350.1"/>
    </source>
</evidence>
<feature type="compositionally biased region" description="Acidic residues" evidence="1">
    <location>
        <begin position="196"/>
        <end position="210"/>
    </location>
</feature>
<dbReference type="InterPro" id="IPR001202">
    <property type="entry name" value="WW_dom"/>
</dbReference>
<protein>
    <submittedName>
        <fullName evidence="3">Putative LOC100642714 [Bombus terrestris]</fullName>
    </submittedName>
</protein>
<dbReference type="Gene3D" id="2.20.70.10">
    <property type="match status" value="1"/>
</dbReference>